<protein>
    <submittedName>
        <fullName evidence="3">Alpha/beta fold hydrolase</fullName>
    </submittedName>
</protein>
<dbReference type="InterPro" id="IPR000073">
    <property type="entry name" value="AB_hydrolase_1"/>
</dbReference>
<dbReference type="EMBL" id="VOBR01000015">
    <property type="protein sequence ID" value="TWP49644.1"/>
    <property type="molecule type" value="Genomic_DNA"/>
</dbReference>
<dbReference type="InterPro" id="IPR050266">
    <property type="entry name" value="AB_hydrolase_sf"/>
</dbReference>
<keyword evidence="4" id="KW-1185">Reference proteome</keyword>
<dbReference type="OrthoDB" id="495620at2"/>
<evidence type="ECO:0000313" key="4">
    <source>
        <dbReference type="Proteomes" id="UP000316639"/>
    </source>
</evidence>
<proteinExistence type="predicted"/>
<sequence>MWDAQVELLAPTHQVITFDARGHGLSPTPTEPFSHYEDLLELLDHLGVARASLVGLSQGGRTSIDFAIAHPHRVAKIVLAGTGISGMTFRDPFVLSYMKKLSEATDIESVVECFLRMWVDGPQRTPDEVDPAVREPCHAAMSDTITRHGARWLGLLRELGAIDRVAELTARTLVLVGDLDSSDIHTVADLVAGAAPNAHKKVVTGAGHMINLDQPEEFNRVLRRFLAH</sequence>
<organism evidence="3 4">
    <name type="scientific">Lentzea tibetensis</name>
    <dbReference type="NCBI Taxonomy" id="2591470"/>
    <lineage>
        <taxon>Bacteria</taxon>
        <taxon>Bacillati</taxon>
        <taxon>Actinomycetota</taxon>
        <taxon>Actinomycetes</taxon>
        <taxon>Pseudonocardiales</taxon>
        <taxon>Pseudonocardiaceae</taxon>
        <taxon>Lentzea</taxon>
    </lineage>
</organism>
<dbReference type="PRINTS" id="PR00412">
    <property type="entry name" value="EPOXHYDRLASE"/>
</dbReference>
<dbReference type="PANTHER" id="PTHR43798:SF31">
    <property type="entry name" value="AB HYDROLASE SUPERFAMILY PROTEIN YCLE"/>
    <property type="match status" value="1"/>
</dbReference>
<dbReference type="InterPro" id="IPR029058">
    <property type="entry name" value="AB_hydrolase_fold"/>
</dbReference>
<evidence type="ECO:0000259" key="2">
    <source>
        <dbReference type="Pfam" id="PF12697"/>
    </source>
</evidence>
<keyword evidence="1 3" id="KW-0378">Hydrolase</keyword>
<dbReference type="PANTHER" id="PTHR43798">
    <property type="entry name" value="MONOACYLGLYCEROL LIPASE"/>
    <property type="match status" value="1"/>
</dbReference>
<accession>A0A563EQE7</accession>
<evidence type="ECO:0000256" key="1">
    <source>
        <dbReference type="ARBA" id="ARBA00022801"/>
    </source>
</evidence>
<comment type="caution">
    <text evidence="3">The sequence shown here is derived from an EMBL/GenBank/DDBJ whole genome shotgun (WGS) entry which is preliminary data.</text>
</comment>
<reference evidence="3 4" key="1">
    <citation type="submission" date="2019-07" db="EMBL/GenBank/DDBJ databases">
        <title>Lentzea xizangensis sp. nov., isolated from Qinghai-Tibetan Plateau Soils.</title>
        <authorList>
            <person name="Huang J."/>
        </authorList>
    </citation>
    <scope>NUCLEOTIDE SEQUENCE [LARGE SCALE GENOMIC DNA]</scope>
    <source>
        <strain evidence="3 4">FXJ1.1311</strain>
    </source>
</reference>
<dbReference type="Gene3D" id="3.40.50.1820">
    <property type="entry name" value="alpha/beta hydrolase"/>
    <property type="match status" value="1"/>
</dbReference>
<dbReference type="Pfam" id="PF12697">
    <property type="entry name" value="Abhydrolase_6"/>
    <property type="match status" value="1"/>
</dbReference>
<dbReference type="InterPro" id="IPR000639">
    <property type="entry name" value="Epox_hydrolase-like"/>
</dbReference>
<evidence type="ECO:0000313" key="3">
    <source>
        <dbReference type="EMBL" id="TWP49644.1"/>
    </source>
</evidence>
<dbReference type="AlphaFoldDB" id="A0A563EQE7"/>
<dbReference type="GO" id="GO:0016020">
    <property type="term" value="C:membrane"/>
    <property type="evidence" value="ECO:0007669"/>
    <property type="project" value="TreeGrafter"/>
</dbReference>
<gene>
    <name evidence="3" type="ORF">FKR81_23720</name>
</gene>
<name>A0A563EQE7_9PSEU</name>
<dbReference type="GO" id="GO:0016787">
    <property type="term" value="F:hydrolase activity"/>
    <property type="evidence" value="ECO:0007669"/>
    <property type="project" value="UniProtKB-KW"/>
</dbReference>
<dbReference type="SUPFAM" id="SSF53474">
    <property type="entry name" value="alpha/beta-Hydrolases"/>
    <property type="match status" value="1"/>
</dbReference>
<feature type="domain" description="AB hydrolase-1" evidence="2">
    <location>
        <begin position="2"/>
        <end position="220"/>
    </location>
</feature>
<dbReference type="PRINTS" id="PR00111">
    <property type="entry name" value="ABHYDROLASE"/>
</dbReference>
<dbReference type="Proteomes" id="UP000316639">
    <property type="component" value="Unassembled WGS sequence"/>
</dbReference>